<dbReference type="PANTHER" id="PTHR21193:SF3">
    <property type="entry name" value="OXIDOREDUCTASE-LIKE DOMAIN-CONTAINING PROTEIN 1"/>
    <property type="match status" value="1"/>
</dbReference>
<dbReference type="Pfam" id="PF09791">
    <property type="entry name" value="Oxidored-like"/>
    <property type="match status" value="1"/>
</dbReference>
<proteinExistence type="predicted"/>
<dbReference type="Proteomes" id="UP000292052">
    <property type="component" value="Unassembled WGS sequence"/>
</dbReference>
<comment type="caution">
    <text evidence="2">The sequence shown here is derived from an EMBL/GenBank/DDBJ whole genome shotgun (WGS) entry which is preliminary data.</text>
</comment>
<evidence type="ECO:0000259" key="1">
    <source>
        <dbReference type="Pfam" id="PF09791"/>
    </source>
</evidence>
<dbReference type="InterPro" id="IPR019180">
    <property type="entry name" value="Oxidoreductase-like_N"/>
</dbReference>
<dbReference type="OrthoDB" id="10064411at2759"/>
<keyword evidence="3" id="KW-1185">Reference proteome</keyword>
<evidence type="ECO:0000313" key="3">
    <source>
        <dbReference type="Proteomes" id="UP000292052"/>
    </source>
</evidence>
<dbReference type="AlphaFoldDB" id="A0A482VZ78"/>
<name>A0A482VZ78_ASBVE</name>
<organism evidence="2 3">
    <name type="scientific">Asbolus verrucosus</name>
    <name type="common">Desert ironclad beetle</name>
    <dbReference type="NCBI Taxonomy" id="1661398"/>
    <lineage>
        <taxon>Eukaryota</taxon>
        <taxon>Metazoa</taxon>
        <taxon>Ecdysozoa</taxon>
        <taxon>Arthropoda</taxon>
        <taxon>Hexapoda</taxon>
        <taxon>Insecta</taxon>
        <taxon>Pterygota</taxon>
        <taxon>Neoptera</taxon>
        <taxon>Endopterygota</taxon>
        <taxon>Coleoptera</taxon>
        <taxon>Polyphaga</taxon>
        <taxon>Cucujiformia</taxon>
        <taxon>Tenebrionidae</taxon>
        <taxon>Pimeliinae</taxon>
        <taxon>Asbolus</taxon>
    </lineage>
</organism>
<protein>
    <submittedName>
        <fullName evidence="2">Oxidored-like domain containing protein</fullName>
    </submittedName>
</protein>
<evidence type="ECO:0000313" key="2">
    <source>
        <dbReference type="EMBL" id="RZC38125.1"/>
    </source>
</evidence>
<reference evidence="2 3" key="1">
    <citation type="submission" date="2017-03" db="EMBL/GenBank/DDBJ databases">
        <title>Genome of the blue death feigning beetle - Asbolus verrucosus.</title>
        <authorList>
            <person name="Rider S.D."/>
        </authorList>
    </citation>
    <scope>NUCLEOTIDE SEQUENCE [LARGE SCALE GENOMIC DNA]</scope>
    <source>
        <strain evidence="2">Butters</strain>
        <tissue evidence="2">Head and leg muscle</tissue>
    </source>
</reference>
<dbReference type="EMBL" id="QDEB01046277">
    <property type="protein sequence ID" value="RZC38125.1"/>
    <property type="molecule type" value="Genomic_DNA"/>
</dbReference>
<sequence length="55" mass="6424">MTGCANCVWLEYAEKLSRYYQDGGEEAAKQINERVTDPNMKAFLLHELRMKKQQS</sequence>
<dbReference type="InterPro" id="IPR039251">
    <property type="entry name" value="OXLD1"/>
</dbReference>
<dbReference type="PANTHER" id="PTHR21193">
    <property type="entry name" value="OXIDOREDUCTASE-LIKE DOMAIN-CONTAINING PROTEIN 1"/>
    <property type="match status" value="1"/>
</dbReference>
<accession>A0A482VZ78</accession>
<dbReference type="GO" id="GO:0005739">
    <property type="term" value="C:mitochondrion"/>
    <property type="evidence" value="ECO:0007669"/>
    <property type="project" value="TreeGrafter"/>
</dbReference>
<gene>
    <name evidence="2" type="ORF">BDFB_009816</name>
</gene>
<feature type="domain" description="Oxidoreductase-like" evidence="1">
    <location>
        <begin position="1"/>
        <end position="22"/>
    </location>
</feature>